<sequence length="420" mass="46958">MLRTALLFSGQGSQFIGMCKEIHQQYDVVKHTFEEASEALGFDLYKLCTEGDSKELTKTENAQPAVLTSSIAAYKVYMQEIGINPVYCAGHSLGEISALSCAGAIKFYDAVKLVHSRGKFMQEAVEEGIGAMSAIIGNDIELLEWTQRECKRYSKKQDIAVVSNYNSKNQLVISGHKGAIEQVGDALKARGAKVIPLKVSAPFHCCLMQPAAERVKDLLEGIEIKDLLIPVISNVDAKPYINKADVKGNIYRQMTAPVEWVESIIYIRTQGINLAFELGPRAVLKEMIKYITDKIAVISITDGETASIAKSIIEERAEKEKEEIKQAKGKLIMKSMAAAVSTRNLNYDKEQYTEGVIKPYTVIKQIWDRIQEEKTEPSMTEMEQVLKLLKLIFTIKKVSLEEQNERLKEILCDTGLHKLN</sequence>
<reference evidence="6 7" key="1">
    <citation type="submission" date="2016-10" db="EMBL/GenBank/DDBJ databases">
        <authorList>
            <person name="de Groot N.N."/>
        </authorList>
    </citation>
    <scope>NUCLEOTIDE SEQUENCE [LARGE SCALE GENOMIC DNA]</scope>
    <source>
        <strain evidence="6 7">DSM 18978</strain>
    </source>
</reference>
<dbReference type="InterPro" id="IPR016035">
    <property type="entry name" value="Acyl_Trfase/lysoPLipase"/>
</dbReference>
<dbReference type="STRING" id="1120976.SAMN03080606_02220"/>
<comment type="catalytic activity">
    <reaction evidence="4">
        <text>holo-[ACP] + malonyl-CoA = malonyl-[ACP] + CoA</text>
        <dbReference type="Rhea" id="RHEA:41792"/>
        <dbReference type="Rhea" id="RHEA-COMP:9623"/>
        <dbReference type="Rhea" id="RHEA-COMP:9685"/>
        <dbReference type="ChEBI" id="CHEBI:57287"/>
        <dbReference type="ChEBI" id="CHEBI:57384"/>
        <dbReference type="ChEBI" id="CHEBI:64479"/>
        <dbReference type="ChEBI" id="CHEBI:78449"/>
        <dbReference type="EC" id="2.3.1.39"/>
    </reaction>
</comment>
<organism evidence="6 7">
    <name type="scientific">Alkaliphilus peptidifermentans DSM 18978</name>
    <dbReference type="NCBI Taxonomy" id="1120976"/>
    <lineage>
        <taxon>Bacteria</taxon>
        <taxon>Bacillati</taxon>
        <taxon>Bacillota</taxon>
        <taxon>Clostridia</taxon>
        <taxon>Peptostreptococcales</taxon>
        <taxon>Natronincolaceae</taxon>
        <taxon>Alkaliphilus</taxon>
    </lineage>
</organism>
<keyword evidence="3" id="KW-0012">Acyltransferase</keyword>
<keyword evidence="2 6" id="KW-0808">Transferase</keyword>
<dbReference type="InterPro" id="IPR004410">
    <property type="entry name" value="Malonyl_CoA-ACP_transAc_FabD"/>
</dbReference>
<dbReference type="InterPro" id="IPR016036">
    <property type="entry name" value="Malonyl_transacylase_ACP-bd"/>
</dbReference>
<dbReference type="SUPFAM" id="SSF55048">
    <property type="entry name" value="Probable ACP-binding domain of malonyl-CoA ACP transacylase"/>
    <property type="match status" value="1"/>
</dbReference>
<keyword evidence="7" id="KW-1185">Reference proteome</keyword>
<evidence type="ECO:0000256" key="1">
    <source>
        <dbReference type="ARBA" id="ARBA00013258"/>
    </source>
</evidence>
<dbReference type="PANTHER" id="PTHR42681">
    <property type="entry name" value="MALONYL-COA-ACYL CARRIER PROTEIN TRANSACYLASE, MITOCHONDRIAL"/>
    <property type="match status" value="1"/>
</dbReference>
<protein>
    <recommendedName>
        <fullName evidence="1">[acyl-carrier-protein] S-malonyltransferase</fullName>
        <ecNumber evidence="1">2.3.1.39</ecNumber>
    </recommendedName>
</protein>
<dbReference type="NCBIfam" id="TIGR00128">
    <property type="entry name" value="fabD"/>
    <property type="match status" value="1"/>
</dbReference>
<dbReference type="GO" id="GO:0005829">
    <property type="term" value="C:cytosol"/>
    <property type="evidence" value="ECO:0007669"/>
    <property type="project" value="TreeGrafter"/>
</dbReference>
<dbReference type="AlphaFoldDB" id="A0A1G5I2E2"/>
<dbReference type="GO" id="GO:0004314">
    <property type="term" value="F:[acyl-carrier-protein] S-malonyltransferase activity"/>
    <property type="evidence" value="ECO:0007669"/>
    <property type="project" value="UniProtKB-EC"/>
</dbReference>
<dbReference type="Proteomes" id="UP000198636">
    <property type="component" value="Unassembled WGS sequence"/>
</dbReference>
<accession>A0A1G5I2E2</accession>
<dbReference type="Gene3D" id="3.40.366.10">
    <property type="entry name" value="Malonyl-Coenzyme A Acyl Carrier Protein, domain 2"/>
    <property type="match status" value="1"/>
</dbReference>
<gene>
    <name evidence="6" type="ORF">SAMN03080606_02220</name>
</gene>
<evidence type="ECO:0000313" key="7">
    <source>
        <dbReference type="Proteomes" id="UP000198636"/>
    </source>
</evidence>
<dbReference type="Pfam" id="PF00698">
    <property type="entry name" value="Acyl_transf_1"/>
    <property type="match status" value="1"/>
</dbReference>
<evidence type="ECO:0000313" key="6">
    <source>
        <dbReference type="EMBL" id="SCY70202.1"/>
    </source>
</evidence>
<dbReference type="EMBL" id="FMUS01000013">
    <property type="protein sequence ID" value="SCY70202.1"/>
    <property type="molecule type" value="Genomic_DNA"/>
</dbReference>
<dbReference type="GO" id="GO:0006633">
    <property type="term" value="P:fatty acid biosynthetic process"/>
    <property type="evidence" value="ECO:0007669"/>
    <property type="project" value="TreeGrafter"/>
</dbReference>
<dbReference type="OrthoDB" id="9805460at2"/>
<dbReference type="RefSeq" id="WP_091543300.1">
    <property type="nucleotide sequence ID" value="NZ_FMUS01000013.1"/>
</dbReference>
<dbReference type="InterPro" id="IPR014043">
    <property type="entry name" value="Acyl_transferase_dom"/>
</dbReference>
<dbReference type="Gene3D" id="3.30.70.250">
    <property type="entry name" value="Malonyl-CoA ACP transacylase, ACP-binding"/>
    <property type="match status" value="1"/>
</dbReference>
<dbReference type="InterPro" id="IPR050858">
    <property type="entry name" value="Mal-CoA-ACP_Trans/PKS_FabD"/>
</dbReference>
<dbReference type="SMART" id="SM00827">
    <property type="entry name" value="PKS_AT"/>
    <property type="match status" value="1"/>
</dbReference>
<dbReference type="PANTHER" id="PTHR42681:SF1">
    <property type="entry name" value="MALONYL-COA-ACYL CARRIER PROTEIN TRANSACYLASE, MITOCHONDRIAL"/>
    <property type="match status" value="1"/>
</dbReference>
<evidence type="ECO:0000256" key="2">
    <source>
        <dbReference type="ARBA" id="ARBA00022679"/>
    </source>
</evidence>
<dbReference type="InterPro" id="IPR001227">
    <property type="entry name" value="Ac_transferase_dom_sf"/>
</dbReference>
<evidence type="ECO:0000256" key="3">
    <source>
        <dbReference type="ARBA" id="ARBA00023315"/>
    </source>
</evidence>
<evidence type="ECO:0000259" key="5">
    <source>
        <dbReference type="SMART" id="SM00827"/>
    </source>
</evidence>
<evidence type="ECO:0000256" key="4">
    <source>
        <dbReference type="ARBA" id="ARBA00048462"/>
    </source>
</evidence>
<dbReference type="SUPFAM" id="SSF52151">
    <property type="entry name" value="FabD/lysophospholipase-like"/>
    <property type="match status" value="1"/>
</dbReference>
<name>A0A1G5I2E2_9FIRM</name>
<dbReference type="EC" id="2.3.1.39" evidence="1"/>
<proteinExistence type="predicted"/>
<feature type="domain" description="Malonyl-CoA:ACP transacylase (MAT)" evidence="5">
    <location>
        <begin position="7"/>
        <end position="304"/>
    </location>
</feature>